<dbReference type="SMART" id="SM01329">
    <property type="entry name" value="Iso_dh"/>
    <property type="match status" value="1"/>
</dbReference>
<protein>
    <recommendedName>
        <fullName evidence="7">Isopropylmalate dehydrogenase-like domain-containing protein</fullName>
    </recommendedName>
</protein>
<dbReference type="Pfam" id="PF00180">
    <property type="entry name" value="Iso_dh"/>
    <property type="match status" value="1"/>
</dbReference>
<evidence type="ECO:0000256" key="4">
    <source>
        <dbReference type="ARBA" id="ARBA00023002"/>
    </source>
</evidence>
<keyword evidence="6" id="KW-0464">Manganese</keyword>
<keyword evidence="3" id="KW-0479">Metal-binding</keyword>
<dbReference type="GO" id="GO:0046872">
    <property type="term" value="F:metal ion binding"/>
    <property type="evidence" value="ECO:0007669"/>
    <property type="project" value="UniProtKB-KW"/>
</dbReference>
<comment type="cofactor">
    <cofactor evidence="1">
        <name>Mn(2+)</name>
        <dbReference type="ChEBI" id="CHEBI:29035"/>
    </cofactor>
</comment>
<evidence type="ECO:0000259" key="7">
    <source>
        <dbReference type="SMART" id="SM01329"/>
    </source>
</evidence>
<dbReference type="AlphaFoldDB" id="X0T7H3"/>
<comment type="caution">
    <text evidence="8">The sequence shown here is derived from an EMBL/GenBank/DDBJ whole genome shotgun (WGS) entry which is preliminary data.</text>
</comment>
<dbReference type="Gene3D" id="3.40.718.10">
    <property type="entry name" value="Isopropylmalate Dehydrogenase"/>
    <property type="match status" value="1"/>
</dbReference>
<accession>X0T7H3</accession>
<dbReference type="GO" id="GO:0016491">
    <property type="term" value="F:oxidoreductase activity"/>
    <property type="evidence" value="ECO:0007669"/>
    <property type="project" value="UniProtKB-KW"/>
</dbReference>
<keyword evidence="5" id="KW-0520">NAD</keyword>
<comment type="cofactor">
    <cofactor evidence="2">
        <name>Mg(2+)</name>
        <dbReference type="ChEBI" id="CHEBI:18420"/>
    </cofactor>
</comment>
<feature type="domain" description="Isopropylmalate dehydrogenase-like" evidence="7">
    <location>
        <begin position="5"/>
        <end position="271"/>
    </location>
</feature>
<dbReference type="InterPro" id="IPR024084">
    <property type="entry name" value="IsoPropMal-DH-like_dom"/>
</dbReference>
<evidence type="ECO:0000256" key="5">
    <source>
        <dbReference type="ARBA" id="ARBA00023027"/>
    </source>
</evidence>
<organism evidence="8">
    <name type="scientific">marine sediment metagenome</name>
    <dbReference type="NCBI Taxonomy" id="412755"/>
    <lineage>
        <taxon>unclassified sequences</taxon>
        <taxon>metagenomes</taxon>
        <taxon>ecological metagenomes</taxon>
    </lineage>
</organism>
<evidence type="ECO:0000256" key="2">
    <source>
        <dbReference type="ARBA" id="ARBA00001946"/>
    </source>
</evidence>
<keyword evidence="4" id="KW-0560">Oxidoreductase</keyword>
<dbReference type="EMBL" id="BARS01004034">
    <property type="protein sequence ID" value="GAF72010.1"/>
    <property type="molecule type" value="Genomic_DNA"/>
</dbReference>
<gene>
    <name evidence="8" type="ORF">S01H1_07863</name>
</gene>
<reference evidence="8" key="1">
    <citation type="journal article" date="2014" name="Front. Microbiol.">
        <title>High frequency of phylogenetically diverse reductive dehalogenase-homologous genes in deep subseafloor sedimentary metagenomes.</title>
        <authorList>
            <person name="Kawai M."/>
            <person name="Futagami T."/>
            <person name="Toyoda A."/>
            <person name="Takaki Y."/>
            <person name="Nishi S."/>
            <person name="Hori S."/>
            <person name="Arai W."/>
            <person name="Tsubouchi T."/>
            <person name="Morono Y."/>
            <person name="Uchiyama I."/>
            <person name="Ito T."/>
            <person name="Fujiyama A."/>
            <person name="Inagaki F."/>
            <person name="Takami H."/>
        </authorList>
    </citation>
    <scope>NUCLEOTIDE SEQUENCE</scope>
    <source>
        <strain evidence="8">Expedition CK06-06</strain>
    </source>
</reference>
<evidence type="ECO:0000256" key="3">
    <source>
        <dbReference type="ARBA" id="ARBA00022723"/>
    </source>
</evidence>
<evidence type="ECO:0000313" key="8">
    <source>
        <dbReference type="EMBL" id="GAF72010.1"/>
    </source>
</evidence>
<dbReference type="InterPro" id="IPR050501">
    <property type="entry name" value="ICDH/IPMDH"/>
</dbReference>
<proteinExistence type="predicted"/>
<evidence type="ECO:0000256" key="6">
    <source>
        <dbReference type="ARBA" id="ARBA00023211"/>
    </source>
</evidence>
<dbReference type="SUPFAM" id="SSF53659">
    <property type="entry name" value="Isocitrate/Isopropylmalate dehydrogenase-like"/>
    <property type="match status" value="1"/>
</dbReference>
<sequence length="271" mass="30997">MSKYKIVVLPGDGIGTEVMNEALKVLRAVEEVSNDINFEFMKYECGGQYWLKTNKKEEWSEEAYETCKNESDAILLGAIGWTDPATGKTVSYPDGKMVGLEVLFGLRFGLDLYANIRPTKLYEGVQNQISGEFRQVWKPENVDFVSIRENTEGLYADTHGYLNRNEIIEVATDCRLITRKGSERVINFAFEYCKRRNKGSPKDGKLRVTCVDKSNVTAGCKLFRKIYQEIAPKYPDIEEDYAFIDAFTQWIVRTPEFYDVCVIPNMFGDIA</sequence>
<evidence type="ECO:0000256" key="1">
    <source>
        <dbReference type="ARBA" id="ARBA00001936"/>
    </source>
</evidence>
<dbReference type="PANTHER" id="PTHR43275">
    <property type="entry name" value="D-MALATE DEHYDROGENASE [DECARBOXYLATING]"/>
    <property type="match status" value="1"/>
</dbReference>
<feature type="non-terminal residue" evidence="8">
    <location>
        <position position="271"/>
    </location>
</feature>
<name>X0T7H3_9ZZZZ</name>
<dbReference type="PANTHER" id="PTHR43275:SF1">
    <property type="entry name" value="D-MALATE DEHYDROGENASE [DECARBOXYLATING]"/>
    <property type="match status" value="1"/>
</dbReference>